<evidence type="ECO:0000313" key="3">
    <source>
        <dbReference type="EMBL" id="KAG2206274.1"/>
    </source>
</evidence>
<dbReference type="PROSITE" id="PS50157">
    <property type="entry name" value="ZINC_FINGER_C2H2_2"/>
    <property type="match status" value="1"/>
</dbReference>
<reference evidence="3" key="1">
    <citation type="submission" date="2020-12" db="EMBL/GenBank/DDBJ databases">
        <title>Metabolic potential, ecology and presence of endohyphal bacteria is reflected in genomic diversity of Mucoromycotina.</title>
        <authorList>
            <person name="Muszewska A."/>
            <person name="Okrasinska A."/>
            <person name="Steczkiewicz K."/>
            <person name="Drgas O."/>
            <person name="Orlowska M."/>
            <person name="Perlinska-Lenart U."/>
            <person name="Aleksandrzak-Piekarczyk T."/>
            <person name="Szatraj K."/>
            <person name="Zielenkiewicz U."/>
            <person name="Pilsyk S."/>
            <person name="Malc E."/>
            <person name="Mieczkowski P."/>
            <person name="Kruszewska J.S."/>
            <person name="Biernat P."/>
            <person name="Pawlowska J."/>
        </authorList>
    </citation>
    <scope>NUCLEOTIDE SEQUENCE</scope>
    <source>
        <strain evidence="3">WA0000017839</strain>
    </source>
</reference>
<dbReference type="EMBL" id="JAEPRD010000031">
    <property type="protein sequence ID" value="KAG2206274.1"/>
    <property type="molecule type" value="Genomic_DNA"/>
</dbReference>
<accession>A0A8H7V9L4</accession>
<keyword evidence="1" id="KW-0479">Metal-binding</keyword>
<keyword evidence="1" id="KW-0863">Zinc-finger</keyword>
<dbReference type="GO" id="GO:0008270">
    <property type="term" value="F:zinc ion binding"/>
    <property type="evidence" value="ECO:0007669"/>
    <property type="project" value="UniProtKB-KW"/>
</dbReference>
<dbReference type="SUPFAM" id="SSF57667">
    <property type="entry name" value="beta-beta-alpha zinc fingers"/>
    <property type="match status" value="1"/>
</dbReference>
<organism evidence="3 4">
    <name type="scientific">Mucor saturninus</name>
    <dbReference type="NCBI Taxonomy" id="64648"/>
    <lineage>
        <taxon>Eukaryota</taxon>
        <taxon>Fungi</taxon>
        <taxon>Fungi incertae sedis</taxon>
        <taxon>Mucoromycota</taxon>
        <taxon>Mucoromycotina</taxon>
        <taxon>Mucoromycetes</taxon>
        <taxon>Mucorales</taxon>
        <taxon>Mucorineae</taxon>
        <taxon>Mucoraceae</taxon>
        <taxon>Mucor</taxon>
    </lineage>
</organism>
<dbReference type="InterPro" id="IPR013087">
    <property type="entry name" value="Znf_C2H2_type"/>
</dbReference>
<feature type="domain" description="C2H2-type" evidence="2">
    <location>
        <begin position="15"/>
        <end position="44"/>
    </location>
</feature>
<comment type="caution">
    <text evidence="3">The sequence shown here is derived from an EMBL/GenBank/DDBJ whole genome shotgun (WGS) entry which is preliminary data.</text>
</comment>
<evidence type="ECO:0000313" key="4">
    <source>
        <dbReference type="Proteomes" id="UP000603453"/>
    </source>
</evidence>
<name>A0A8H7V9L4_9FUNG</name>
<dbReference type="Pfam" id="PF00096">
    <property type="entry name" value="zf-C2H2"/>
    <property type="match status" value="1"/>
</dbReference>
<evidence type="ECO:0000259" key="2">
    <source>
        <dbReference type="PROSITE" id="PS50157"/>
    </source>
</evidence>
<proteinExistence type="predicted"/>
<evidence type="ECO:0000256" key="1">
    <source>
        <dbReference type="PROSITE-ProRule" id="PRU00042"/>
    </source>
</evidence>
<sequence>MNTQPEQTNETENPYRCDFNECGKRFKHPSGLTRHKKSHKITEAFNFKAPITPSNTAFMQVSGPEVNTLFESIRSTRISLDRMVFHQEDKSECQDYSDEKDEPFDEDIEFAESIVDEPEAVVNEIEDQTP</sequence>
<gene>
    <name evidence="3" type="ORF">INT47_007287</name>
</gene>
<dbReference type="SMART" id="SM00355">
    <property type="entry name" value="ZnF_C2H2"/>
    <property type="match status" value="1"/>
</dbReference>
<dbReference type="Gene3D" id="3.30.160.60">
    <property type="entry name" value="Classic Zinc Finger"/>
    <property type="match status" value="1"/>
</dbReference>
<protein>
    <recommendedName>
        <fullName evidence="2">C2H2-type domain-containing protein</fullName>
    </recommendedName>
</protein>
<dbReference type="AlphaFoldDB" id="A0A8H7V9L4"/>
<dbReference type="PROSITE" id="PS00028">
    <property type="entry name" value="ZINC_FINGER_C2H2_1"/>
    <property type="match status" value="1"/>
</dbReference>
<dbReference type="InterPro" id="IPR036236">
    <property type="entry name" value="Znf_C2H2_sf"/>
</dbReference>
<dbReference type="Proteomes" id="UP000603453">
    <property type="component" value="Unassembled WGS sequence"/>
</dbReference>
<keyword evidence="1" id="KW-0862">Zinc</keyword>
<keyword evidence="4" id="KW-1185">Reference proteome</keyword>